<dbReference type="GO" id="GO:0016042">
    <property type="term" value="P:lipid catabolic process"/>
    <property type="evidence" value="ECO:0007669"/>
    <property type="project" value="UniProtKB-KW"/>
</dbReference>
<evidence type="ECO:0000256" key="6">
    <source>
        <dbReference type="RuleBase" id="RU361133"/>
    </source>
</evidence>
<dbReference type="PANTHER" id="PTHR10336">
    <property type="entry name" value="PHOSPHOINOSITIDE-SPECIFIC PHOSPHOLIPASE C FAMILY PROTEIN"/>
    <property type="match status" value="1"/>
</dbReference>
<feature type="transmembrane region" description="Helical" evidence="8">
    <location>
        <begin position="173"/>
        <end position="194"/>
    </location>
</feature>
<dbReference type="CDD" id="cd08558">
    <property type="entry name" value="PI-PLCc_eukaryota"/>
    <property type="match status" value="1"/>
</dbReference>
<sequence length="2827" mass="312814">MTLPPALPPRVYALPAEWVESSPALRAVLARLAEDASLPSLQPLLVEDEIAHAPAHGRSLQASGNGSYSLPYTGLELSSLYTTEHGVWLSSLLLLLLLLILFLLFGALLLTRRPSADLVGLGESLVVDVQHGEGFAYASTVLLGVLCIHIALMTELASVSEGRCAAVSFLSRVGGAAVLGAILAKLTQIAAYELHVARVPRERLLLQLPVSDSTIITRAALNCSFFVLLLAIRFSAVPLVRVVDGVPRCDDENALDVLMSVAHWLQVVVATLIAAYCRTIPVLHTSTPAIFHALAFGLVLLASTLPAHLAARGASTALRSGWLVVSNAVLLHLGLFFLLQHAVPPAGRDLQLAVDELISRLAAQPPSARWAARRSHRLRLAALRGVNGVLRCLFPSAQPTPELPRFPERADSTGVPCQDGSFCRVGSSGSVGQSHRTLEQRLSEGMLVSAHSSQSVQLHRCALLRAEAGAAESDIEKSTSQQIRTRLAAERRKEKERTKRREDRSFNQHLLELKRRQQMARSPIKEEATPCRPNDDFMSSRRFSDTSGEPGSPPPRRRASEVGAAIGLGGGVEEGHAGQEEREGRGGEEEEGRTDGKSEESREVEGHGDDDREVEGQREDREEEGEREDREVERRDRDAEAQGDAGEVQRREDDREVERQGDDREEERQRAEREEESDADPPAKQQREHESFAPRLRHEEDAEGTALARDRSEGSGKMTTFADEVPGGTCLAEGEGGDSKPQRQLTRTNSRCLSRARAARKKQKEKQAEEPVESNSSRSSKPELTRSASRSPHWMATGFGMLSRAQSRRFDRDSENESPSQGVAPHDVALALSAESKSPDKHSPQLPAKELRRLKLAERRGLHRSNSRAAARLAVAPTGDLPPPRLSGGADGSLARCGRLLSSPVVSAAPSFRRDSNASLVDEERRNRAQREARQPSSAVAALVEGSNQESSPVQEMPQRDLTVLVTVTELKTRRLAVDAATLRVLQQVAQLQESVGPIGTASTVERSPVDLKHVGAYHKELVSVEARVGEGEAVRLPTTLTVPRGPDDFLGKKHATHAPLLLHVMLEEKQVELERVAKRMSKAFDDDEALSTTRRDDLFGEGHWTGWWQGWCLMWRSISFQERVLVVLVLIKAVLMLTFAGAILGWGASKPEEGECHSDLQLPSHSQLRRFTGFDSSLLIVSALVCTSCVVQPISKWLLSEQELSIWLAILLLALLLLTDVLSAAVRPAVAEESLWTLSVSHTEYVLCQLFTETEECFSTVFAPSVDCGINGTRAINVGSSRDQYRSAWLLRVVVDFLLVLSMVALAHSAHAHYGWRSYARVARRGFKRNMHRAVCAAQALVWWGHTCALLQTLAWSLQYARVFDAWETVLFWLARPLDSAALLVLYALANSLELERSNNGKALLRAVHRIVPLAKPYVQPRKQGDEAARVAAEKEADIATRRQHHLYALLLFILLLETLLTVRRLQHAFGVDDAPAHEKVGLSDMLIAVDGFSLGIRLMLLAVLAYLARYHRLEATLFLHDVRQAQNSLDDAEIPQVMLEVIERQQGLSRALLRYVRRGHMLELASERRNHRRFFQVDDQFTTLRWSWTESLLLDEIVSLDYSPGSTWFTIQYFQQGQGFTHGAAKLSLSLICRTVEDAARWVRALSGLQRVEAMQHNLDVRQRARLKRAFRMVSKEPRLRIAQQMAFFAYLNREIHAEELYELGTRIDPPLRPGQPASWRDLLKIYALLAQHPVTNMIWEKRRQKSEYLSEGALRQFWGEIQLGPKPVAADSSAAAGAPAAASAPAAEAPRALSPSDALAEVAEKADLRISAGLAAHDMQRLLLSNANSAFDPDARRGVHDMTQPLSAYWIDSSHNSYLTGNQLTSRSSVDMYRRILRMGCRCIELDCFDGPEGEPEIFHKHAWCSHISLLDVLLAIKEDGFVISPYPIILSLEMHCSVDQQDKIALHLSEIFGPDQLQVPLDDESNFFQLLSPEELKHKILVKGKRITTEEIDEDENLLEEESVDFTTFEGVLKSKNALAELHSWVCEHFSYADMEITHLIYVPLGIQSLIDMINKGTPVTYQAIKVALEYITECPDSTRRVYHMAQRVAEAADRDASRGAKDRRTEPDPLTAATTAIRSAMPFRGFLERANSETSCVAPPASVPLPTHDVSRNSDILSHSSHGHHHSGVVQKAANTLQVAVKLKWPKRQLADHEPALLSASSAGVSARHNPMFETVANFLLTFDVPKLEALRVAIVARLEAICFPAFKLSDTYKKLETKKGSVTRTTAPRWRAGTVTDVVGDVVQAAHRVQHYLRRRSTASASNEGTTPNSIAAVEAVQQDRLSTSYVESDCSSPDGFRGNSLSNDTTRRDAATSGAQNKKQVSAQLSSVTYLHAVRKTTNEIGNEHKDKLPGGVCAQMISLSESKVLEMCRERREYLIAFNKQQLSRVYPKGTRIQSSNMDDETVCAAWEAGCHMIALNYQTWDGAMQLNRARFALNNNYGYVLQSKPPILAPKSEPKRLGEVTRRTSTCSAADELPDVWPPAGLAEPEKLRVVVLSASHLPKRELERCQREQPWDDVEVPELGLRFDSEIMSGSDVVTPVVEIDVVGGLVSSCSQKVTKARLAQWNMAQTRYSVASPADPAVEANGLNPHWDEPLDMTCVVWHPAHAFIRFSVYRRSKPTGYSQRPENQLLAYEMIPIACLRQGYRSVPLRSKTGQPISDCALFVFISRRDLPFEKTSLPQASFRAGSPGLPIAQESSTNSSSNSNTNAQFIRRIAKVHKGSFKRTSVSARSFRAQANAEDLQESSVGGDRDENASDDDGERSMSERASTPVRAPSLDGE</sequence>
<comment type="caution">
    <text evidence="11">The sequence shown here is derived from an EMBL/GenBank/DDBJ whole genome shotgun (WGS) entry which is preliminary data.</text>
</comment>
<reference evidence="11 12" key="1">
    <citation type="journal article" date="2024" name="Science">
        <title>Giant polyketide synthase enzymes in the biosynthesis of giant marine polyether toxins.</title>
        <authorList>
            <person name="Fallon T.R."/>
            <person name="Shende V.V."/>
            <person name="Wierzbicki I.H."/>
            <person name="Pendleton A.L."/>
            <person name="Watervoot N.F."/>
            <person name="Auber R.P."/>
            <person name="Gonzalez D.J."/>
            <person name="Wisecaver J.H."/>
            <person name="Moore B.S."/>
        </authorList>
    </citation>
    <scope>NUCLEOTIDE SEQUENCE [LARGE SCALE GENOMIC DNA]</scope>
    <source>
        <strain evidence="11 12">12B1</strain>
    </source>
</reference>
<evidence type="ECO:0000256" key="3">
    <source>
        <dbReference type="ARBA" id="ARBA00022963"/>
    </source>
</evidence>
<feature type="domain" description="PI-PLC Y-box" evidence="10">
    <location>
        <begin position="2375"/>
        <end position="2491"/>
    </location>
</feature>
<feature type="compositionally biased region" description="Basic and acidic residues" evidence="7">
    <location>
        <begin position="573"/>
        <end position="620"/>
    </location>
</feature>
<feature type="transmembrane region" description="Helical" evidence="8">
    <location>
        <begin position="1448"/>
        <end position="1467"/>
    </location>
</feature>
<dbReference type="GO" id="GO:0051209">
    <property type="term" value="P:release of sequestered calcium ion into cytosol"/>
    <property type="evidence" value="ECO:0007669"/>
    <property type="project" value="TreeGrafter"/>
</dbReference>
<feature type="transmembrane region" description="Helical" evidence="8">
    <location>
        <begin position="87"/>
        <end position="110"/>
    </location>
</feature>
<dbReference type="SUPFAM" id="SSF49562">
    <property type="entry name" value="C2 domain (Calcium/lipid-binding domain, CaLB)"/>
    <property type="match status" value="1"/>
</dbReference>
<dbReference type="CDD" id="cd00275">
    <property type="entry name" value="C2_PLC_like"/>
    <property type="match status" value="1"/>
</dbReference>
<evidence type="ECO:0000259" key="10">
    <source>
        <dbReference type="PROSITE" id="PS50008"/>
    </source>
</evidence>
<protein>
    <recommendedName>
        <fullName evidence="1 6">Phosphoinositide phospholipase C</fullName>
        <ecNumber evidence="1 6">3.1.4.11</ecNumber>
    </recommendedName>
</protein>
<dbReference type="SMART" id="SM00148">
    <property type="entry name" value="PLCXc"/>
    <property type="match status" value="1"/>
</dbReference>
<dbReference type="InterPro" id="IPR035892">
    <property type="entry name" value="C2_domain_sf"/>
</dbReference>
<feature type="region of interest" description="Disordered" evidence="7">
    <location>
        <begin position="2771"/>
        <end position="2827"/>
    </location>
</feature>
<dbReference type="EC" id="3.1.4.11" evidence="1 6"/>
<feature type="transmembrane region" description="Helical" evidence="8">
    <location>
        <begin position="215"/>
        <end position="237"/>
    </location>
</feature>
<dbReference type="PROSITE" id="PS50007">
    <property type="entry name" value="PIPLC_X_DOMAIN"/>
    <property type="match status" value="1"/>
</dbReference>
<feature type="compositionally biased region" description="Low complexity" evidence="7">
    <location>
        <begin position="2744"/>
        <end position="2754"/>
    </location>
</feature>
<feature type="transmembrane region" description="Helical" evidence="8">
    <location>
        <begin position="1207"/>
        <end position="1227"/>
    </location>
</feature>
<evidence type="ECO:0000313" key="11">
    <source>
        <dbReference type="EMBL" id="KAL1503892.1"/>
    </source>
</evidence>
<feature type="compositionally biased region" description="Basic and acidic residues" evidence="7">
    <location>
        <begin position="647"/>
        <end position="673"/>
    </location>
</feature>
<feature type="transmembrane region" description="Helical" evidence="8">
    <location>
        <begin position="1371"/>
        <end position="1391"/>
    </location>
</feature>
<feature type="transmembrane region" description="Helical" evidence="8">
    <location>
        <begin position="1125"/>
        <end position="1149"/>
    </location>
</feature>
<keyword evidence="4 6" id="KW-0443">Lipid metabolism</keyword>
<evidence type="ECO:0000256" key="5">
    <source>
        <dbReference type="ARBA" id="ARBA00023224"/>
    </source>
</evidence>
<dbReference type="InterPro" id="IPR017946">
    <property type="entry name" value="PLC-like_Pdiesterase_TIM-brl"/>
</dbReference>
<evidence type="ECO:0000259" key="9">
    <source>
        <dbReference type="PROSITE" id="PS50004"/>
    </source>
</evidence>
<evidence type="ECO:0000256" key="4">
    <source>
        <dbReference type="ARBA" id="ARBA00023098"/>
    </source>
</evidence>
<dbReference type="SUPFAM" id="SSF51695">
    <property type="entry name" value="PLC-like phosphodiesterases"/>
    <property type="match status" value="1"/>
</dbReference>
<keyword evidence="8" id="KW-0472">Membrane</keyword>
<dbReference type="Pfam" id="PF00388">
    <property type="entry name" value="PI-PLC-X"/>
    <property type="match status" value="1"/>
</dbReference>
<feature type="transmembrane region" description="Helical" evidence="8">
    <location>
        <begin position="1290"/>
        <end position="1315"/>
    </location>
</feature>
<dbReference type="Gene3D" id="3.20.20.190">
    <property type="entry name" value="Phosphatidylinositol (PI) phosphodiesterase"/>
    <property type="match status" value="2"/>
</dbReference>
<feature type="compositionally biased region" description="Basic and acidic residues" evidence="7">
    <location>
        <begin position="489"/>
        <end position="515"/>
    </location>
</feature>
<dbReference type="SMART" id="SM00149">
    <property type="entry name" value="PLCYc"/>
    <property type="match status" value="1"/>
</dbReference>
<dbReference type="PROSITE" id="PS50008">
    <property type="entry name" value="PIPLC_Y_DOMAIN"/>
    <property type="match status" value="1"/>
</dbReference>
<feature type="compositionally biased region" description="Basic and acidic residues" evidence="7">
    <location>
        <begin position="685"/>
        <end position="700"/>
    </location>
</feature>
<feature type="transmembrane region" description="Helical" evidence="8">
    <location>
        <begin position="257"/>
        <end position="277"/>
    </location>
</feature>
<dbReference type="GO" id="GO:0046488">
    <property type="term" value="P:phosphatidylinositol metabolic process"/>
    <property type="evidence" value="ECO:0007669"/>
    <property type="project" value="TreeGrafter"/>
</dbReference>
<dbReference type="Gene3D" id="2.60.40.150">
    <property type="entry name" value="C2 domain"/>
    <property type="match status" value="1"/>
</dbReference>
<dbReference type="GO" id="GO:0048015">
    <property type="term" value="P:phosphatidylinositol-mediated signaling"/>
    <property type="evidence" value="ECO:0007669"/>
    <property type="project" value="TreeGrafter"/>
</dbReference>
<dbReference type="InterPro" id="IPR001192">
    <property type="entry name" value="PI-PLC_fam"/>
</dbReference>
<dbReference type="Pfam" id="PF00387">
    <property type="entry name" value="PI-PLC-Y"/>
    <property type="match status" value="1"/>
</dbReference>
<dbReference type="Proteomes" id="UP001515480">
    <property type="component" value="Unassembled WGS sequence"/>
</dbReference>
<keyword evidence="8" id="KW-1133">Transmembrane helix</keyword>
<dbReference type="EMBL" id="JBGBPQ010000021">
    <property type="protein sequence ID" value="KAL1503892.1"/>
    <property type="molecule type" value="Genomic_DNA"/>
</dbReference>
<proteinExistence type="predicted"/>
<feature type="region of interest" description="Disordered" evidence="7">
    <location>
        <begin position="489"/>
        <end position="890"/>
    </location>
</feature>
<dbReference type="InterPro" id="IPR000008">
    <property type="entry name" value="C2_dom"/>
</dbReference>
<feature type="compositionally biased region" description="Basic and acidic residues" evidence="7">
    <location>
        <begin position="627"/>
        <end position="640"/>
    </location>
</feature>
<feature type="region of interest" description="Disordered" evidence="7">
    <location>
        <begin position="2728"/>
        <end position="2754"/>
    </location>
</feature>
<keyword evidence="12" id="KW-1185">Reference proteome</keyword>
<feature type="transmembrane region" description="Helical" evidence="8">
    <location>
        <begin position="321"/>
        <end position="339"/>
    </location>
</feature>
<feature type="transmembrane region" description="Helical" evidence="8">
    <location>
        <begin position="289"/>
        <end position="309"/>
    </location>
</feature>
<feature type="domain" description="C2" evidence="9">
    <location>
        <begin position="2517"/>
        <end position="2699"/>
    </location>
</feature>
<keyword evidence="2 6" id="KW-0378">Hydrolase</keyword>
<accession>A0AB34INV9</accession>
<evidence type="ECO:0000313" key="12">
    <source>
        <dbReference type="Proteomes" id="UP001515480"/>
    </source>
</evidence>
<evidence type="ECO:0000256" key="1">
    <source>
        <dbReference type="ARBA" id="ARBA00012368"/>
    </source>
</evidence>
<dbReference type="GO" id="GO:0004435">
    <property type="term" value="F:phosphatidylinositol-4,5-bisphosphate phospholipase C activity"/>
    <property type="evidence" value="ECO:0007669"/>
    <property type="project" value="UniProtKB-EC"/>
</dbReference>
<comment type="catalytic activity">
    <reaction evidence="6">
        <text>a 1,2-diacyl-sn-glycero-3-phospho-(1D-myo-inositol-4,5-bisphosphate) + H2O = 1D-myo-inositol 1,4,5-trisphosphate + a 1,2-diacyl-sn-glycerol + H(+)</text>
        <dbReference type="Rhea" id="RHEA:33179"/>
        <dbReference type="ChEBI" id="CHEBI:15377"/>
        <dbReference type="ChEBI" id="CHEBI:15378"/>
        <dbReference type="ChEBI" id="CHEBI:17815"/>
        <dbReference type="ChEBI" id="CHEBI:58456"/>
        <dbReference type="ChEBI" id="CHEBI:203600"/>
        <dbReference type="EC" id="3.1.4.11"/>
    </reaction>
</comment>
<keyword evidence="3 6" id="KW-0442">Lipid degradation</keyword>
<feature type="region of interest" description="Disordered" evidence="7">
    <location>
        <begin position="2332"/>
        <end position="2367"/>
    </location>
</feature>
<feature type="compositionally biased region" description="Basic and acidic residues" evidence="7">
    <location>
        <begin position="523"/>
        <end position="544"/>
    </location>
</feature>
<dbReference type="PROSITE" id="PS50004">
    <property type="entry name" value="C2"/>
    <property type="match status" value="1"/>
</dbReference>
<organism evidence="11 12">
    <name type="scientific">Prymnesium parvum</name>
    <name type="common">Toxic golden alga</name>
    <dbReference type="NCBI Taxonomy" id="97485"/>
    <lineage>
        <taxon>Eukaryota</taxon>
        <taxon>Haptista</taxon>
        <taxon>Haptophyta</taxon>
        <taxon>Prymnesiophyceae</taxon>
        <taxon>Prymnesiales</taxon>
        <taxon>Prymnesiaceae</taxon>
        <taxon>Prymnesium</taxon>
    </lineage>
</organism>
<dbReference type="PRINTS" id="PR00390">
    <property type="entry name" value="PHPHLIPASEC"/>
</dbReference>
<keyword evidence="5" id="KW-0807">Transducer</keyword>
<feature type="compositionally biased region" description="Basic and acidic residues" evidence="7">
    <location>
        <begin position="837"/>
        <end position="860"/>
    </location>
</feature>
<evidence type="ECO:0000256" key="2">
    <source>
        <dbReference type="ARBA" id="ARBA00022801"/>
    </source>
</evidence>
<evidence type="ECO:0000256" key="8">
    <source>
        <dbReference type="SAM" id="Phobius"/>
    </source>
</evidence>
<gene>
    <name evidence="11" type="ORF">AB1Y20_012355</name>
</gene>
<feature type="compositionally biased region" description="Basic and acidic residues" evidence="7">
    <location>
        <begin position="912"/>
        <end position="934"/>
    </location>
</feature>
<dbReference type="InterPro" id="IPR000909">
    <property type="entry name" value="PLipase_C_PInositol-sp_X_dom"/>
</dbReference>
<keyword evidence="8" id="KW-0812">Transmembrane</keyword>
<feature type="compositionally biased region" description="Polar residues" evidence="7">
    <location>
        <begin position="742"/>
        <end position="752"/>
    </location>
</feature>
<dbReference type="InterPro" id="IPR001711">
    <property type="entry name" value="PLipase_C_Pinositol-sp_Y"/>
</dbReference>
<name>A0AB34INV9_PRYPA</name>
<feature type="transmembrane region" description="Helical" evidence="8">
    <location>
        <begin position="134"/>
        <end position="153"/>
    </location>
</feature>
<evidence type="ECO:0000256" key="7">
    <source>
        <dbReference type="SAM" id="MobiDB-lite"/>
    </source>
</evidence>
<dbReference type="PANTHER" id="PTHR10336:SF36">
    <property type="entry name" value="1-PHOSPHATIDYLINOSITOL 4,5-BISPHOSPHATE PHOSPHODIESTERASE BETA-4"/>
    <property type="match status" value="1"/>
</dbReference>
<feature type="transmembrane region" description="Helical" evidence="8">
    <location>
        <begin position="1336"/>
        <end position="1359"/>
    </location>
</feature>
<feature type="region of interest" description="Disordered" evidence="7">
    <location>
        <begin position="911"/>
        <end position="940"/>
    </location>
</feature>